<evidence type="ECO:0000256" key="9">
    <source>
        <dbReference type="PIRNR" id="PIRNR004553"/>
    </source>
</evidence>
<evidence type="ECO:0000256" key="8">
    <source>
        <dbReference type="ARBA" id="ARBA00048326"/>
    </source>
</evidence>
<dbReference type="InterPro" id="IPR002052">
    <property type="entry name" value="DNA_methylase_N6_adenine_CS"/>
</dbReference>
<keyword evidence="9" id="KW-0698">rRNA processing</keyword>
<evidence type="ECO:0000256" key="3">
    <source>
        <dbReference type="ARBA" id="ARBA00012141"/>
    </source>
</evidence>
<evidence type="ECO:0000313" key="11">
    <source>
        <dbReference type="Proteomes" id="UP000663992"/>
    </source>
</evidence>
<keyword evidence="5 9" id="KW-0489">Methyltransferase</keyword>
<keyword evidence="7 9" id="KW-0949">S-adenosyl-L-methionine</keyword>
<dbReference type="NCBIfam" id="TIGR00095">
    <property type="entry name" value="16S rRNA (guanine(966)-N(2))-methyltransferase RsmD"/>
    <property type="match status" value="1"/>
</dbReference>
<comment type="function">
    <text evidence="1 9">Specifically methylates the guanine in position 966 of 16S rRNA in the assembled 30S particle.</text>
</comment>
<evidence type="ECO:0000256" key="2">
    <source>
        <dbReference type="ARBA" id="ARBA00005269"/>
    </source>
</evidence>
<dbReference type="InterPro" id="IPR029063">
    <property type="entry name" value="SAM-dependent_MTases_sf"/>
</dbReference>
<dbReference type="Proteomes" id="UP000663992">
    <property type="component" value="Unassembled WGS sequence"/>
</dbReference>
<dbReference type="InterPro" id="IPR004398">
    <property type="entry name" value="RNA_MeTrfase_RsmD"/>
</dbReference>
<evidence type="ECO:0000256" key="7">
    <source>
        <dbReference type="ARBA" id="ARBA00022691"/>
    </source>
</evidence>
<evidence type="ECO:0000313" key="10">
    <source>
        <dbReference type="EMBL" id="MBN7821927.1"/>
    </source>
</evidence>
<keyword evidence="6 9" id="KW-0808">Transferase</keyword>
<accession>A0ABS3CXS6</accession>
<dbReference type="Gene3D" id="3.40.50.150">
    <property type="entry name" value="Vaccinia Virus protein VP39"/>
    <property type="match status" value="1"/>
</dbReference>
<evidence type="ECO:0000256" key="1">
    <source>
        <dbReference type="ARBA" id="ARBA00002649"/>
    </source>
</evidence>
<dbReference type="PANTHER" id="PTHR43542:SF1">
    <property type="entry name" value="METHYLTRANSFERASE"/>
    <property type="match status" value="1"/>
</dbReference>
<proteinExistence type="inferred from homology"/>
<organism evidence="10 11">
    <name type="scientific">Bowmanella yangjiangensis</name>
    <dbReference type="NCBI Taxonomy" id="2811230"/>
    <lineage>
        <taxon>Bacteria</taxon>
        <taxon>Pseudomonadati</taxon>
        <taxon>Pseudomonadota</taxon>
        <taxon>Gammaproteobacteria</taxon>
        <taxon>Alteromonadales</taxon>
        <taxon>Alteromonadaceae</taxon>
        <taxon>Bowmanella</taxon>
    </lineage>
</organism>
<dbReference type="PROSITE" id="PS00092">
    <property type="entry name" value="N6_MTASE"/>
    <property type="match status" value="1"/>
</dbReference>
<dbReference type="CDD" id="cd02440">
    <property type="entry name" value="AdoMet_MTases"/>
    <property type="match status" value="1"/>
</dbReference>
<dbReference type="GO" id="GO:0052913">
    <property type="term" value="F:16S rRNA (guanine(966)-N(2))-methyltransferase activity"/>
    <property type="evidence" value="ECO:0007669"/>
    <property type="project" value="UniProtKB-EC"/>
</dbReference>
<reference evidence="10 11" key="1">
    <citation type="submission" date="2021-03" db="EMBL/GenBank/DDBJ databases">
        <title>novel species isolated from a fishpond in China.</title>
        <authorList>
            <person name="Lu H."/>
            <person name="Cai Z."/>
        </authorList>
    </citation>
    <scope>NUCLEOTIDE SEQUENCE [LARGE SCALE GENOMIC DNA]</scope>
    <source>
        <strain evidence="10 11">Y57</strain>
    </source>
</reference>
<dbReference type="PIRSF" id="PIRSF004553">
    <property type="entry name" value="CHP00095"/>
    <property type="match status" value="1"/>
</dbReference>
<evidence type="ECO:0000256" key="5">
    <source>
        <dbReference type="ARBA" id="ARBA00022603"/>
    </source>
</evidence>
<dbReference type="EMBL" id="JAFKCS010000025">
    <property type="protein sequence ID" value="MBN7821927.1"/>
    <property type="molecule type" value="Genomic_DNA"/>
</dbReference>
<comment type="catalytic activity">
    <reaction evidence="8 9">
        <text>guanosine(966) in 16S rRNA + S-adenosyl-L-methionine = N(2)-methylguanosine(966) in 16S rRNA + S-adenosyl-L-homocysteine + H(+)</text>
        <dbReference type="Rhea" id="RHEA:23548"/>
        <dbReference type="Rhea" id="RHEA-COMP:10211"/>
        <dbReference type="Rhea" id="RHEA-COMP:10212"/>
        <dbReference type="ChEBI" id="CHEBI:15378"/>
        <dbReference type="ChEBI" id="CHEBI:57856"/>
        <dbReference type="ChEBI" id="CHEBI:59789"/>
        <dbReference type="ChEBI" id="CHEBI:74269"/>
        <dbReference type="ChEBI" id="CHEBI:74481"/>
        <dbReference type="EC" id="2.1.1.171"/>
    </reaction>
</comment>
<dbReference type="RefSeq" id="WP_206595881.1">
    <property type="nucleotide sequence ID" value="NZ_JAFKCS010000025.1"/>
</dbReference>
<keyword evidence="11" id="KW-1185">Reference proteome</keyword>
<gene>
    <name evidence="10" type="primary">rsmD</name>
    <name evidence="10" type="ORF">J0A65_18820</name>
</gene>
<comment type="caution">
    <text evidence="10">The sequence shown here is derived from an EMBL/GenBank/DDBJ whole genome shotgun (WGS) entry which is preliminary data.</text>
</comment>
<sequence>MKRAVKSPAAALGSIRIIGGRWRGRKLPVMDLDGLRPTTDRTKETLFNWLAAYVADSHCLDAFAGTGGLGLEALSRHAASATFVEQDRQAAQLLEKNIQTLGAHQQAKLIKGGVQAYLSSCTERFDLVFLDPPFHQSLLGEVIPLLSANKLLNHGALIYVEAEVGALLPIPCEWQLLKQKQTKQVSYQLYQYQEITCKSPTEQG</sequence>
<protein>
    <recommendedName>
        <fullName evidence="4 9">Ribosomal RNA small subunit methyltransferase D</fullName>
        <ecNumber evidence="3 9">2.1.1.171</ecNumber>
    </recommendedName>
</protein>
<dbReference type="SUPFAM" id="SSF53335">
    <property type="entry name" value="S-adenosyl-L-methionine-dependent methyltransferases"/>
    <property type="match status" value="1"/>
</dbReference>
<evidence type="ECO:0000256" key="6">
    <source>
        <dbReference type="ARBA" id="ARBA00022679"/>
    </source>
</evidence>
<dbReference type="Pfam" id="PF03602">
    <property type="entry name" value="Cons_hypoth95"/>
    <property type="match status" value="1"/>
</dbReference>
<evidence type="ECO:0000256" key="4">
    <source>
        <dbReference type="ARBA" id="ARBA00013682"/>
    </source>
</evidence>
<dbReference type="PANTHER" id="PTHR43542">
    <property type="entry name" value="METHYLTRANSFERASE"/>
    <property type="match status" value="1"/>
</dbReference>
<dbReference type="EC" id="2.1.1.171" evidence="3 9"/>
<name>A0ABS3CXS6_9ALTE</name>
<comment type="similarity">
    <text evidence="2 9">Belongs to the methyltransferase superfamily. RsmD family.</text>
</comment>